<sequence length="267" mass="31857">MSSFLQDVVTYKTKNQQKSYDLKKIIQLISKIKLPYPMKLYYNSIIPLNIFQTWHTKDLPEKMKKNIELIKTNNPAFNYYLYDDDDCYNFIKEHYNADVLYAFDTLVPGAYKADLWRYCVLYKLGGIYLDIKYKPLNNFKFINLTEKEHWVLDIDKNGIYNAVMVCLPYNPILKLAIEKVVENVKNRYYGGSSLDPTGPGLLSKLFSSQEKKKFDMYHDFYETCENRFVFFNKYIIFKTYNGYLEEHGSNKIKEHYSVLWGINKIYR</sequence>
<dbReference type="InterPro" id="IPR051706">
    <property type="entry name" value="Glycosyltransferase_domain"/>
</dbReference>
<dbReference type="GO" id="GO:0016020">
    <property type="term" value="C:membrane"/>
    <property type="evidence" value="ECO:0007669"/>
    <property type="project" value="GOC"/>
</dbReference>
<keyword evidence="1" id="KW-0808">Transferase</keyword>
<reference evidence="2" key="1">
    <citation type="journal article" date="2020" name="Nature">
        <title>Giant virus diversity and host interactions through global metagenomics.</title>
        <authorList>
            <person name="Schulz F."/>
            <person name="Roux S."/>
            <person name="Paez-Espino D."/>
            <person name="Jungbluth S."/>
            <person name="Walsh D.A."/>
            <person name="Denef V.J."/>
            <person name="McMahon K.D."/>
            <person name="Konstantinidis K.T."/>
            <person name="Eloe-Fadrosh E.A."/>
            <person name="Kyrpides N.C."/>
            <person name="Woyke T."/>
        </authorList>
    </citation>
    <scope>NUCLEOTIDE SEQUENCE</scope>
    <source>
        <strain evidence="2">GVMAG-M-3300023184-72</strain>
    </source>
</reference>
<protein>
    <recommendedName>
        <fullName evidence="3">Alpha 1,4-glycosyltransferase domain-containing protein</fullName>
    </recommendedName>
</protein>
<evidence type="ECO:0000256" key="1">
    <source>
        <dbReference type="ARBA" id="ARBA00022679"/>
    </source>
</evidence>
<dbReference type="InterPro" id="IPR007577">
    <property type="entry name" value="GlycoTrfase_DXD_sugar-bd_CS"/>
</dbReference>
<dbReference type="GO" id="GO:0000030">
    <property type="term" value="F:mannosyltransferase activity"/>
    <property type="evidence" value="ECO:0007669"/>
    <property type="project" value="TreeGrafter"/>
</dbReference>
<dbReference type="EMBL" id="MN740163">
    <property type="protein sequence ID" value="QHT91164.1"/>
    <property type="molecule type" value="Genomic_DNA"/>
</dbReference>
<proteinExistence type="predicted"/>
<dbReference type="PANTHER" id="PTHR32385">
    <property type="entry name" value="MANNOSYL PHOSPHORYLINOSITOL CERAMIDE SYNTHASE"/>
    <property type="match status" value="1"/>
</dbReference>
<evidence type="ECO:0008006" key="3">
    <source>
        <dbReference type="Google" id="ProtNLM"/>
    </source>
</evidence>
<evidence type="ECO:0000313" key="2">
    <source>
        <dbReference type="EMBL" id="QHT91164.1"/>
    </source>
</evidence>
<dbReference type="GO" id="GO:0051999">
    <property type="term" value="P:mannosyl-inositol phosphorylceramide biosynthetic process"/>
    <property type="evidence" value="ECO:0007669"/>
    <property type="project" value="TreeGrafter"/>
</dbReference>
<dbReference type="SUPFAM" id="SSF53448">
    <property type="entry name" value="Nucleotide-diphospho-sugar transferases"/>
    <property type="match status" value="1"/>
</dbReference>
<dbReference type="Gene3D" id="3.90.550.20">
    <property type="match status" value="1"/>
</dbReference>
<accession>A0A6C0IDL8</accession>
<organism evidence="2">
    <name type="scientific">viral metagenome</name>
    <dbReference type="NCBI Taxonomy" id="1070528"/>
    <lineage>
        <taxon>unclassified sequences</taxon>
        <taxon>metagenomes</taxon>
        <taxon>organismal metagenomes</taxon>
    </lineage>
</organism>
<dbReference type="PANTHER" id="PTHR32385:SF15">
    <property type="entry name" value="INOSITOL PHOSPHOCERAMIDE MANNOSYLTRANSFERASE 1"/>
    <property type="match status" value="1"/>
</dbReference>
<dbReference type="Pfam" id="PF04488">
    <property type="entry name" value="Gly_transf_sug"/>
    <property type="match status" value="1"/>
</dbReference>
<name>A0A6C0IDL8_9ZZZZ</name>
<dbReference type="InterPro" id="IPR029044">
    <property type="entry name" value="Nucleotide-diphossugar_trans"/>
</dbReference>
<dbReference type="AlphaFoldDB" id="A0A6C0IDL8"/>